<organism evidence="2 3">
    <name type="scientific">Candidatus Limadaptatus stercorigallinarum</name>
    <dbReference type="NCBI Taxonomy" id="2840845"/>
    <lineage>
        <taxon>Bacteria</taxon>
        <taxon>Bacillati</taxon>
        <taxon>Bacillota</taxon>
        <taxon>Clostridia</taxon>
        <taxon>Eubacteriales</taxon>
        <taxon>Candidatus Limadaptatus</taxon>
    </lineage>
</organism>
<dbReference type="EMBL" id="DVMN01000089">
    <property type="protein sequence ID" value="HIU21558.1"/>
    <property type="molecule type" value="Genomic_DNA"/>
</dbReference>
<proteinExistence type="predicted"/>
<reference evidence="2" key="2">
    <citation type="journal article" date="2021" name="PeerJ">
        <title>Extensive microbial diversity within the chicken gut microbiome revealed by metagenomics and culture.</title>
        <authorList>
            <person name="Gilroy R."/>
            <person name="Ravi A."/>
            <person name="Getino M."/>
            <person name="Pursley I."/>
            <person name="Horton D.L."/>
            <person name="Alikhan N.F."/>
            <person name="Baker D."/>
            <person name="Gharbi K."/>
            <person name="Hall N."/>
            <person name="Watson M."/>
            <person name="Adriaenssens E.M."/>
            <person name="Foster-Nyarko E."/>
            <person name="Jarju S."/>
            <person name="Secka A."/>
            <person name="Antonio M."/>
            <person name="Oren A."/>
            <person name="Chaudhuri R.R."/>
            <person name="La Ragione R."/>
            <person name="Hildebrand F."/>
            <person name="Pallen M.J."/>
        </authorList>
    </citation>
    <scope>NUCLEOTIDE SEQUENCE</scope>
    <source>
        <strain evidence="2">1063</strain>
    </source>
</reference>
<evidence type="ECO:0000256" key="1">
    <source>
        <dbReference type="SAM" id="Phobius"/>
    </source>
</evidence>
<feature type="transmembrane region" description="Helical" evidence="1">
    <location>
        <begin position="20"/>
        <end position="41"/>
    </location>
</feature>
<dbReference type="Proteomes" id="UP000824088">
    <property type="component" value="Unassembled WGS sequence"/>
</dbReference>
<keyword evidence="1" id="KW-0812">Transmembrane</keyword>
<accession>A0A9D1HTQ6</accession>
<reference evidence="2" key="1">
    <citation type="submission" date="2020-10" db="EMBL/GenBank/DDBJ databases">
        <authorList>
            <person name="Gilroy R."/>
        </authorList>
    </citation>
    <scope>NUCLEOTIDE SEQUENCE</scope>
    <source>
        <strain evidence="2">1063</strain>
    </source>
</reference>
<dbReference type="AlphaFoldDB" id="A0A9D1HTQ6"/>
<feature type="transmembrane region" description="Helical" evidence="1">
    <location>
        <begin position="53"/>
        <end position="75"/>
    </location>
</feature>
<evidence type="ECO:0000313" key="3">
    <source>
        <dbReference type="Proteomes" id="UP000824088"/>
    </source>
</evidence>
<name>A0A9D1HTQ6_9FIRM</name>
<comment type="caution">
    <text evidence="2">The sequence shown here is derived from an EMBL/GenBank/DDBJ whole genome shotgun (WGS) entry which is preliminary data.</text>
</comment>
<sequence length="174" mass="19138">MSEINGQGSGGQVLAERSGWPVAGTVTLWILLAMVAVFLGVTQSLMPGSIGKWRMMSMIFVIVVLGVAAVCYTYFAIVTPKILAEYRDGVILLHPTVYRSVTLRPEDIIFVAQRNYHGHITYSSGKLTISTTKGNIAVRWVKDVDDARRKIELLRNTAMLTPQPLQPDGESGFL</sequence>
<protein>
    <submittedName>
        <fullName evidence="2">Uncharacterized protein</fullName>
    </submittedName>
</protein>
<gene>
    <name evidence="2" type="ORF">IAD51_04930</name>
</gene>
<keyword evidence="1" id="KW-0472">Membrane</keyword>
<evidence type="ECO:0000313" key="2">
    <source>
        <dbReference type="EMBL" id="HIU21558.1"/>
    </source>
</evidence>
<keyword evidence="1" id="KW-1133">Transmembrane helix</keyword>